<dbReference type="CDD" id="cd04369">
    <property type="entry name" value="Bromodomain"/>
    <property type="match status" value="1"/>
</dbReference>
<dbReference type="SUPFAM" id="SSF47370">
    <property type="entry name" value="Bromodomain"/>
    <property type="match status" value="1"/>
</dbReference>
<evidence type="ECO:0000259" key="6">
    <source>
        <dbReference type="PROSITE" id="PS50014"/>
    </source>
</evidence>
<feature type="region of interest" description="Disordered" evidence="5">
    <location>
        <begin position="15"/>
        <end position="64"/>
    </location>
</feature>
<feature type="domain" description="Bromo" evidence="6">
    <location>
        <begin position="95"/>
        <end position="150"/>
    </location>
</feature>
<gene>
    <name evidence="7" type="primary">TRIM33</name>
    <name evidence="7" type="ORF">TSPGSL018_269</name>
</gene>
<evidence type="ECO:0000256" key="3">
    <source>
        <dbReference type="ARBA" id="ARBA00023242"/>
    </source>
</evidence>
<dbReference type="PANTHER" id="PTHR45915">
    <property type="entry name" value="TRANSCRIPTION INTERMEDIARY FACTOR"/>
    <property type="match status" value="1"/>
</dbReference>
<dbReference type="InterPro" id="IPR036427">
    <property type="entry name" value="Bromodomain-like_sf"/>
</dbReference>
<name>A0A061SHW1_9CHLO</name>
<feature type="compositionally biased region" description="Basic residues" evidence="5">
    <location>
        <begin position="230"/>
        <end position="241"/>
    </location>
</feature>
<dbReference type="InterPro" id="IPR001487">
    <property type="entry name" value="Bromodomain"/>
</dbReference>
<keyword evidence="2 4" id="KW-0103">Bromodomain</keyword>
<feature type="compositionally biased region" description="Polar residues" evidence="5">
    <location>
        <begin position="41"/>
        <end position="50"/>
    </location>
</feature>
<feature type="region of interest" description="Disordered" evidence="5">
    <location>
        <begin position="212"/>
        <end position="263"/>
    </location>
</feature>
<proteinExistence type="predicted"/>
<reference evidence="7" key="1">
    <citation type="submission" date="2014-05" db="EMBL/GenBank/DDBJ databases">
        <title>The transcriptome of the halophilic microalga Tetraselmis sp. GSL018 isolated from the Great Salt Lake, Utah.</title>
        <authorList>
            <person name="Jinkerson R.E."/>
            <person name="D'Adamo S."/>
            <person name="Posewitz M.C."/>
        </authorList>
    </citation>
    <scope>NUCLEOTIDE SEQUENCE</scope>
    <source>
        <strain evidence="7">GSL018</strain>
    </source>
</reference>
<dbReference type="SMART" id="SM00297">
    <property type="entry name" value="BROMO"/>
    <property type="match status" value="1"/>
</dbReference>
<dbReference type="Pfam" id="PF00439">
    <property type="entry name" value="Bromodomain"/>
    <property type="match status" value="1"/>
</dbReference>
<evidence type="ECO:0000256" key="5">
    <source>
        <dbReference type="SAM" id="MobiDB-lite"/>
    </source>
</evidence>
<dbReference type="AlphaFoldDB" id="A0A061SHW1"/>
<evidence type="ECO:0000256" key="1">
    <source>
        <dbReference type="ARBA" id="ARBA00004123"/>
    </source>
</evidence>
<dbReference type="GO" id="GO:0005634">
    <property type="term" value="C:nucleus"/>
    <property type="evidence" value="ECO:0007669"/>
    <property type="project" value="UniProtKB-SubCell"/>
</dbReference>
<comment type="subcellular location">
    <subcellularLocation>
        <location evidence="1">Nucleus</location>
    </subcellularLocation>
</comment>
<evidence type="ECO:0000256" key="4">
    <source>
        <dbReference type="PROSITE-ProRule" id="PRU00035"/>
    </source>
</evidence>
<sequence length="430" mass="47977">MEAFYCPKCVRKRAKAEKRKRREAARSLAQAPEDQGGDNLPENSSGQQRRSGQRTDFSEVDTELEKRQIDQAHKILKYIMKLENSSVFCEPVPPEVPDYYKIVEKPMDLGTIQKWIKEGDHYHSAFQILKDVRLTWRNCRTYNMQGSEICKAADKLETAFESRWAEAGLPRDESVSYSEADRRKCGKSLSGATSLSAQIPKLKSETEFKGLPQEVADRTMSPVACQRSQSPKKRERRKKRPRTDAEEAIPNTTHTAETSVEGASSKIKQTLKLHTRCQPILECAGHQLSEEVHASFKSRVGAALQVDQDSEAHCNDRERVAGNGSEIIRGGDDNQEADVPCVTAEPQHSLGKGEERKSGSAQHKGRRRLGKSPVNPDDSADVQRSNGGNEQSARTSDIGKPASGGLKVTIRVPGAHDETNLRRKTRSQRC</sequence>
<protein>
    <submittedName>
        <fullName evidence="7">Tripartite motif-containing protein 33</fullName>
    </submittedName>
</protein>
<keyword evidence="3" id="KW-0539">Nucleus</keyword>
<dbReference type="Gene3D" id="1.20.920.10">
    <property type="entry name" value="Bromodomain-like"/>
    <property type="match status" value="1"/>
</dbReference>
<evidence type="ECO:0000256" key="2">
    <source>
        <dbReference type="ARBA" id="ARBA00023117"/>
    </source>
</evidence>
<organism evidence="7">
    <name type="scientific">Tetraselmis sp. GSL018</name>
    <dbReference type="NCBI Taxonomy" id="582737"/>
    <lineage>
        <taxon>Eukaryota</taxon>
        <taxon>Viridiplantae</taxon>
        <taxon>Chlorophyta</taxon>
        <taxon>core chlorophytes</taxon>
        <taxon>Chlorodendrophyceae</taxon>
        <taxon>Chlorodendrales</taxon>
        <taxon>Chlorodendraceae</taxon>
        <taxon>Tetraselmis</taxon>
    </lineage>
</organism>
<feature type="region of interest" description="Disordered" evidence="5">
    <location>
        <begin position="316"/>
        <end position="430"/>
    </location>
</feature>
<accession>A0A061SHW1</accession>
<evidence type="ECO:0000313" key="7">
    <source>
        <dbReference type="EMBL" id="JAC84732.1"/>
    </source>
</evidence>
<dbReference type="GO" id="GO:0000785">
    <property type="term" value="C:chromatin"/>
    <property type="evidence" value="ECO:0007669"/>
    <property type="project" value="TreeGrafter"/>
</dbReference>
<feature type="compositionally biased region" description="Polar residues" evidence="5">
    <location>
        <begin position="250"/>
        <end position="263"/>
    </location>
</feature>
<feature type="compositionally biased region" description="Polar residues" evidence="5">
    <location>
        <begin position="382"/>
        <end position="395"/>
    </location>
</feature>
<dbReference type="PROSITE" id="PS50014">
    <property type="entry name" value="BROMODOMAIN_2"/>
    <property type="match status" value="1"/>
</dbReference>
<dbReference type="EMBL" id="GBEZ01000126">
    <property type="protein sequence ID" value="JAC84732.1"/>
    <property type="molecule type" value="Transcribed_RNA"/>
</dbReference>
<dbReference type="PANTHER" id="PTHR45915:SF2">
    <property type="entry name" value="TOUTATIS, ISOFORM E"/>
    <property type="match status" value="1"/>
</dbReference>